<dbReference type="InterPro" id="IPR002575">
    <property type="entry name" value="Aminoglycoside_PTrfase"/>
</dbReference>
<dbReference type="InterPro" id="IPR011009">
    <property type="entry name" value="Kinase-like_dom_sf"/>
</dbReference>
<sequence>MSNIRFSKIGMIIQNDDGSYDVDAIPGLGGPFETAAEYFTAWCKTVKFPTRETDIRARLPYHLQDEMLESIEKFPDQIQESLHKFLVKNEGPFPLYHRDFRHSNVIIDNNYNILSIIDWDNAGTVPWEIVEFPLFLDVIPPPMDMPGNYDAKGNPVDEETRNLWNERNDYVQGVMKDEKETGSDGSLSSILSSRYNQNIATALRLYEESGKIGHYCKVLDEMGHT</sequence>
<dbReference type="PANTHER" id="PTHR21310:SF15">
    <property type="entry name" value="AMINOGLYCOSIDE PHOSPHOTRANSFERASE DOMAIN-CONTAINING PROTEIN"/>
    <property type="match status" value="1"/>
</dbReference>
<reference evidence="2" key="1">
    <citation type="submission" date="2021-07" db="EMBL/GenBank/DDBJ databases">
        <authorList>
            <person name="Branca A.L. A."/>
        </authorList>
    </citation>
    <scope>NUCLEOTIDE SEQUENCE</scope>
</reference>
<dbReference type="EMBL" id="CAJVPA010000022">
    <property type="protein sequence ID" value="CAG8243883.1"/>
    <property type="molecule type" value="Genomic_DNA"/>
</dbReference>
<protein>
    <recommendedName>
        <fullName evidence="1">Aminoglycoside phosphotransferase domain-containing protein</fullName>
    </recommendedName>
</protein>
<organism evidence="2 3">
    <name type="scientific">Penicillium salamii</name>
    <dbReference type="NCBI Taxonomy" id="1612424"/>
    <lineage>
        <taxon>Eukaryota</taxon>
        <taxon>Fungi</taxon>
        <taxon>Dikarya</taxon>
        <taxon>Ascomycota</taxon>
        <taxon>Pezizomycotina</taxon>
        <taxon>Eurotiomycetes</taxon>
        <taxon>Eurotiomycetidae</taxon>
        <taxon>Eurotiales</taxon>
        <taxon>Aspergillaceae</taxon>
        <taxon>Penicillium</taxon>
    </lineage>
</organism>
<dbReference type="PANTHER" id="PTHR21310">
    <property type="entry name" value="AMINOGLYCOSIDE PHOSPHOTRANSFERASE-RELATED-RELATED"/>
    <property type="match status" value="1"/>
</dbReference>
<dbReference type="AlphaFoldDB" id="A0A9W4N0B6"/>
<dbReference type="OrthoDB" id="10003767at2759"/>
<feature type="domain" description="Aminoglycoside phosphotransferase" evidence="1">
    <location>
        <begin position="56"/>
        <end position="124"/>
    </location>
</feature>
<dbReference type="Pfam" id="PF01636">
    <property type="entry name" value="APH"/>
    <property type="match status" value="1"/>
</dbReference>
<proteinExistence type="predicted"/>
<evidence type="ECO:0000313" key="2">
    <source>
        <dbReference type="EMBL" id="CAG8243883.1"/>
    </source>
</evidence>
<evidence type="ECO:0000259" key="1">
    <source>
        <dbReference type="Pfam" id="PF01636"/>
    </source>
</evidence>
<dbReference type="Proteomes" id="UP001152646">
    <property type="component" value="Unassembled WGS sequence"/>
</dbReference>
<dbReference type="Gene3D" id="1.20.58.840">
    <property type="match status" value="1"/>
</dbReference>
<name>A0A9W4N0B6_9EURO</name>
<dbReference type="InterPro" id="IPR051678">
    <property type="entry name" value="AGP_Transferase"/>
</dbReference>
<dbReference type="SUPFAM" id="SSF56112">
    <property type="entry name" value="Protein kinase-like (PK-like)"/>
    <property type="match status" value="1"/>
</dbReference>
<comment type="caution">
    <text evidence="2">The sequence shown here is derived from an EMBL/GenBank/DDBJ whole genome shotgun (WGS) entry which is preliminary data.</text>
</comment>
<gene>
    <name evidence="2" type="ORF">PSALAMII_LOCUS612</name>
</gene>
<evidence type="ECO:0000313" key="3">
    <source>
        <dbReference type="Proteomes" id="UP001152646"/>
    </source>
</evidence>
<dbReference type="Gene3D" id="1.10.510.10">
    <property type="entry name" value="Transferase(Phosphotransferase) domain 1"/>
    <property type="match status" value="1"/>
</dbReference>
<accession>A0A9W4N0B6</accession>